<dbReference type="EMBL" id="VZZJ01000040">
    <property type="protein sequence ID" value="KAB1069346.1"/>
    <property type="molecule type" value="Genomic_DNA"/>
</dbReference>
<protein>
    <recommendedName>
        <fullName evidence="2">Fumarylacetoacetase-like C-terminal domain-containing protein</fullName>
    </recommendedName>
</protein>
<accession>A0A6N6MIH8</accession>
<keyword evidence="1" id="KW-0456">Lyase</keyword>
<name>A0A6N6MIH8_9HYPH</name>
<comment type="caution">
    <text evidence="3">The sequence shown here is derived from an EMBL/GenBank/DDBJ whole genome shotgun (WGS) entry which is preliminary data.</text>
</comment>
<dbReference type="AlphaFoldDB" id="A0A6N6MIH8"/>
<dbReference type="InterPro" id="IPR036663">
    <property type="entry name" value="Fumarylacetoacetase_C_sf"/>
</dbReference>
<dbReference type="PANTHER" id="PTHR30143">
    <property type="entry name" value="ACID HYDRATASE"/>
    <property type="match status" value="1"/>
</dbReference>
<evidence type="ECO:0000259" key="2">
    <source>
        <dbReference type="Pfam" id="PF01557"/>
    </source>
</evidence>
<dbReference type="SUPFAM" id="SSF56529">
    <property type="entry name" value="FAH"/>
    <property type="match status" value="1"/>
</dbReference>
<dbReference type="Pfam" id="PF01557">
    <property type="entry name" value="FAA_hydrolase"/>
    <property type="match status" value="1"/>
</dbReference>
<evidence type="ECO:0000313" key="4">
    <source>
        <dbReference type="Proteomes" id="UP000441523"/>
    </source>
</evidence>
<dbReference type="Gene3D" id="3.90.850.10">
    <property type="entry name" value="Fumarylacetoacetase-like, C-terminal domain"/>
    <property type="match status" value="1"/>
</dbReference>
<sequence>MLGQGQPFSDEEPLTAGNAAGTCLACRLDLHLLGRRTAAPILLDERVATADLGLDIAHVAGPWIEGWAATDLAASEASLAIDGNVVARGHGQDVLGDPFAAVAWLARRLADQGSGLSAGDLVSMGSCSCSCTGLAQVLPGQTLLGGFGDLGAVSLRLC</sequence>
<evidence type="ECO:0000256" key="1">
    <source>
        <dbReference type="ARBA" id="ARBA00023239"/>
    </source>
</evidence>
<organism evidence="3 4">
    <name type="scientific">Methylobacterium planeticum</name>
    <dbReference type="NCBI Taxonomy" id="2615211"/>
    <lineage>
        <taxon>Bacteria</taxon>
        <taxon>Pseudomonadati</taxon>
        <taxon>Pseudomonadota</taxon>
        <taxon>Alphaproteobacteria</taxon>
        <taxon>Hyphomicrobiales</taxon>
        <taxon>Methylobacteriaceae</taxon>
        <taxon>Methylobacterium</taxon>
    </lineage>
</organism>
<dbReference type="Proteomes" id="UP000441523">
    <property type="component" value="Unassembled WGS sequence"/>
</dbReference>
<evidence type="ECO:0000313" key="3">
    <source>
        <dbReference type="EMBL" id="KAB1069346.1"/>
    </source>
</evidence>
<dbReference type="InterPro" id="IPR011234">
    <property type="entry name" value="Fumarylacetoacetase-like_C"/>
</dbReference>
<reference evidence="3 4" key="1">
    <citation type="submission" date="2019-09" db="EMBL/GenBank/DDBJ databases">
        <title>YIM 132548 draft genome.</title>
        <authorList>
            <person name="Jiang L."/>
        </authorList>
    </citation>
    <scope>NUCLEOTIDE SEQUENCE [LARGE SCALE GENOMIC DNA]</scope>
    <source>
        <strain evidence="3 4">YIM 132548</strain>
    </source>
</reference>
<dbReference type="InterPro" id="IPR050772">
    <property type="entry name" value="Hydratase-Decarb/MhpD_sf"/>
</dbReference>
<keyword evidence="4" id="KW-1185">Reference proteome</keyword>
<dbReference type="GO" id="GO:0008684">
    <property type="term" value="F:2-oxopent-4-enoate hydratase activity"/>
    <property type="evidence" value="ECO:0007669"/>
    <property type="project" value="TreeGrafter"/>
</dbReference>
<proteinExistence type="predicted"/>
<feature type="domain" description="Fumarylacetoacetase-like C-terminal" evidence="2">
    <location>
        <begin position="53"/>
        <end position="149"/>
    </location>
</feature>
<dbReference type="GO" id="GO:0005737">
    <property type="term" value="C:cytoplasm"/>
    <property type="evidence" value="ECO:0007669"/>
    <property type="project" value="TreeGrafter"/>
</dbReference>
<dbReference type="PANTHER" id="PTHR30143:SF0">
    <property type="entry name" value="2-KETO-4-PENTENOATE HYDRATASE"/>
    <property type="match status" value="1"/>
</dbReference>
<gene>
    <name evidence="3" type="ORF">F6X51_25570</name>
</gene>